<accession>A0ACC3AYG5</accession>
<reference evidence="1 2" key="1">
    <citation type="journal article" date="2023" name="ACS Omega">
        <title>Identification of the Neoaspergillic Acid Biosynthesis Gene Cluster by Establishing an In Vitro CRISPR-Ribonucleoprotein Genetic System in Aspergillus melleus.</title>
        <authorList>
            <person name="Yuan B."/>
            <person name="Grau M.F."/>
            <person name="Murata R.M."/>
            <person name="Torok T."/>
            <person name="Venkateswaran K."/>
            <person name="Stajich J.E."/>
            <person name="Wang C.C.C."/>
        </authorList>
    </citation>
    <scope>NUCLEOTIDE SEQUENCE [LARGE SCALE GENOMIC DNA]</scope>
    <source>
        <strain evidence="1 2">IMV 1140</strain>
    </source>
</reference>
<evidence type="ECO:0000313" key="2">
    <source>
        <dbReference type="Proteomes" id="UP001177260"/>
    </source>
</evidence>
<protein>
    <submittedName>
        <fullName evidence="1">Uncharacterized protein</fullName>
    </submittedName>
</protein>
<keyword evidence="2" id="KW-1185">Reference proteome</keyword>
<name>A0ACC3AYG5_9EURO</name>
<gene>
    <name evidence="1" type="ORF">N8T08_007266</name>
</gene>
<proteinExistence type="predicted"/>
<sequence length="225" mass="25039">MKRNRHAHEDSPPISPPQKSRDIQLSTLYAPVSPPLKPSKEHKSADRRPITIKGSTSSARVDPNSPNLAAIEAGQVQVSDHLSIFSSRLGEAVRSTEASTPQIPIPEWVDLYRRNQHTEGRHFVIHQHDHPIAGPHYDLRLQFSDSSSNHLVETASAKTGSMIIWDTGEYEILPYYEEPLGPETDDSRSNVSSDLSAIGDQIGDNEKLRQAFQNVENLILPFPSP</sequence>
<evidence type="ECO:0000313" key="1">
    <source>
        <dbReference type="EMBL" id="KAK1142832.1"/>
    </source>
</evidence>
<comment type="caution">
    <text evidence="1">The sequence shown here is derived from an EMBL/GenBank/DDBJ whole genome shotgun (WGS) entry which is preliminary data.</text>
</comment>
<dbReference type="EMBL" id="JAOPJF010000046">
    <property type="protein sequence ID" value="KAK1142832.1"/>
    <property type="molecule type" value="Genomic_DNA"/>
</dbReference>
<dbReference type="Proteomes" id="UP001177260">
    <property type="component" value="Unassembled WGS sequence"/>
</dbReference>
<organism evidence="1 2">
    <name type="scientific">Aspergillus melleus</name>
    <dbReference type="NCBI Taxonomy" id="138277"/>
    <lineage>
        <taxon>Eukaryota</taxon>
        <taxon>Fungi</taxon>
        <taxon>Dikarya</taxon>
        <taxon>Ascomycota</taxon>
        <taxon>Pezizomycotina</taxon>
        <taxon>Eurotiomycetes</taxon>
        <taxon>Eurotiomycetidae</taxon>
        <taxon>Eurotiales</taxon>
        <taxon>Aspergillaceae</taxon>
        <taxon>Aspergillus</taxon>
        <taxon>Aspergillus subgen. Circumdati</taxon>
    </lineage>
</organism>